<sequence>MATTREILDFYTRPAAMTSGGAHAPRFDELPGDVASLVRVVQGLLLHVHWAQAYGVELSDQRRAESHLRPTDRMLDRLFAHDDRPLSAARPLDTRLVGSCRDFTVLLVAFLRAKGIPARARCGFGGYFHATDFVDHWVCEHWNAAEERWVLVDAQIDDVQRAALKPDFDVLDVPRHRFVVAGDAWAQCRAGEADPSKFGMFDMRGLWFISGNVLRDIAALNNMEMLPWDDWGAMIGPDEPPRDDQLALFDRLAAITRSPDARFAELRQLYEGDERLRVPAVVFNAVLNRQDNALT</sequence>
<reference evidence="2 3" key="1">
    <citation type="journal article" date="2007" name="Nat. Biotechnol.">
        <title>Complete genome sequence of the myxobacterium Sorangium cellulosum.</title>
        <authorList>
            <person name="Schneiker S."/>
            <person name="Perlova O."/>
            <person name="Kaiser O."/>
            <person name="Gerth K."/>
            <person name="Alici A."/>
            <person name="Altmeyer M.O."/>
            <person name="Bartels D."/>
            <person name="Bekel T."/>
            <person name="Beyer S."/>
            <person name="Bode E."/>
            <person name="Bode H.B."/>
            <person name="Bolten C.J."/>
            <person name="Choudhuri J.V."/>
            <person name="Doss S."/>
            <person name="Elnakady Y.A."/>
            <person name="Frank B."/>
            <person name="Gaigalat L."/>
            <person name="Goesmann A."/>
            <person name="Groeger C."/>
            <person name="Gross F."/>
            <person name="Jelsbak L."/>
            <person name="Jelsbak L."/>
            <person name="Kalinowski J."/>
            <person name="Kegler C."/>
            <person name="Knauber T."/>
            <person name="Konietzny S."/>
            <person name="Kopp M."/>
            <person name="Krause L."/>
            <person name="Krug D."/>
            <person name="Linke B."/>
            <person name="Mahmud T."/>
            <person name="Martinez-Arias R."/>
            <person name="McHardy A.C."/>
            <person name="Merai M."/>
            <person name="Meyer F."/>
            <person name="Mormann S."/>
            <person name="Munoz-Dorado J."/>
            <person name="Perez J."/>
            <person name="Pradella S."/>
            <person name="Rachid S."/>
            <person name="Raddatz G."/>
            <person name="Rosenau F."/>
            <person name="Rueckert C."/>
            <person name="Sasse F."/>
            <person name="Scharfe M."/>
            <person name="Schuster S.C."/>
            <person name="Suen G."/>
            <person name="Treuner-Lange A."/>
            <person name="Velicer G.J."/>
            <person name="Vorholter F.-J."/>
            <person name="Weissman K.J."/>
            <person name="Welch R.D."/>
            <person name="Wenzel S.C."/>
            <person name="Whitworth D.E."/>
            <person name="Wilhelm S."/>
            <person name="Wittmann C."/>
            <person name="Bloecker H."/>
            <person name="Puehler A."/>
            <person name="Mueller R."/>
        </authorList>
    </citation>
    <scope>NUCLEOTIDE SEQUENCE [LARGE SCALE GENOMIC DNA]</scope>
    <source>
        <strain evidence="3">So ce56</strain>
    </source>
</reference>
<dbReference type="BioCyc" id="SCEL448385:SCE_RS04020-MONOMER"/>
<dbReference type="EMBL" id="AM746676">
    <property type="protein sequence ID" value="CAN90924.1"/>
    <property type="molecule type" value="Genomic_DNA"/>
</dbReference>
<dbReference type="HOGENOM" id="CLU_064712_0_0_7"/>
<dbReference type="RefSeq" id="WP_012233402.1">
    <property type="nucleotide sequence ID" value="NC_010162.1"/>
</dbReference>
<accession>A9EP08</accession>
<dbReference type="eggNOG" id="COG1305">
    <property type="taxonomic scope" value="Bacteria"/>
</dbReference>
<dbReference type="SUPFAM" id="SSF54001">
    <property type="entry name" value="Cysteine proteinases"/>
    <property type="match status" value="1"/>
</dbReference>
<evidence type="ECO:0000259" key="1">
    <source>
        <dbReference type="Pfam" id="PF01841"/>
    </source>
</evidence>
<dbReference type="OrthoDB" id="148799at2"/>
<dbReference type="KEGG" id="scl:sce0767"/>
<dbReference type="Proteomes" id="UP000002139">
    <property type="component" value="Chromosome"/>
</dbReference>
<dbReference type="STRING" id="448385.sce0767"/>
<evidence type="ECO:0000313" key="3">
    <source>
        <dbReference type="Proteomes" id="UP000002139"/>
    </source>
</evidence>
<gene>
    <name evidence="2" type="ordered locus">sce0767</name>
</gene>
<protein>
    <recommendedName>
        <fullName evidence="1">Transglutaminase-like domain-containing protein</fullName>
    </recommendedName>
</protein>
<evidence type="ECO:0000313" key="2">
    <source>
        <dbReference type="EMBL" id="CAN90924.1"/>
    </source>
</evidence>
<organism evidence="2 3">
    <name type="scientific">Sorangium cellulosum (strain So ce56)</name>
    <name type="common">Polyangium cellulosum (strain So ce56)</name>
    <dbReference type="NCBI Taxonomy" id="448385"/>
    <lineage>
        <taxon>Bacteria</taxon>
        <taxon>Pseudomonadati</taxon>
        <taxon>Myxococcota</taxon>
        <taxon>Polyangia</taxon>
        <taxon>Polyangiales</taxon>
        <taxon>Polyangiaceae</taxon>
        <taxon>Sorangium</taxon>
    </lineage>
</organism>
<dbReference type="Gene3D" id="3.10.620.30">
    <property type="match status" value="1"/>
</dbReference>
<dbReference type="Pfam" id="PF01841">
    <property type="entry name" value="Transglut_core"/>
    <property type="match status" value="1"/>
</dbReference>
<dbReference type="AlphaFoldDB" id="A9EP08"/>
<proteinExistence type="predicted"/>
<dbReference type="InterPro" id="IPR038765">
    <property type="entry name" value="Papain-like_cys_pep_sf"/>
</dbReference>
<dbReference type="InterPro" id="IPR002931">
    <property type="entry name" value="Transglutaminase-like"/>
</dbReference>
<name>A9EP08_SORC5</name>
<keyword evidence="3" id="KW-1185">Reference proteome</keyword>
<feature type="domain" description="Transglutaminase-like" evidence="1">
    <location>
        <begin position="89"/>
        <end position="154"/>
    </location>
</feature>